<organism evidence="1 3">
    <name type="scientific">Metamycoplasma hominis</name>
    <name type="common">Mycoplasma hominis</name>
    <dbReference type="NCBI Taxonomy" id="2098"/>
    <lineage>
        <taxon>Bacteria</taxon>
        <taxon>Bacillati</taxon>
        <taxon>Mycoplasmatota</taxon>
        <taxon>Mycoplasmoidales</taxon>
        <taxon>Metamycoplasmataceae</taxon>
        <taxon>Metamycoplasma</taxon>
    </lineage>
</organism>
<reference evidence="1 3" key="1">
    <citation type="submission" date="2014-08" db="EMBL/GenBank/DDBJ databases">
        <authorList>
            <person name="Kuleshov K."/>
            <person name="Dedkov V."/>
            <person name="Markelov M."/>
            <person name="Pimkina E."/>
        </authorList>
    </citation>
    <scope>NUCLEOTIDE SEQUENCE [LARGE SCALE GENOMIC DNA]</scope>
    <source>
        <strain evidence="1">TO0613</strain>
        <strain evidence="3">TOA</strain>
    </source>
</reference>
<dbReference type="EMBL" id="CP033021">
    <property type="protein sequence ID" value="AYN65354.1"/>
    <property type="molecule type" value="Genomic_DNA"/>
</dbReference>
<dbReference type="OrthoDB" id="402514at2"/>
<protein>
    <submittedName>
        <fullName evidence="1">Uncharacterized protein</fullName>
    </submittedName>
</protein>
<evidence type="ECO:0000313" key="1">
    <source>
        <dbReference type="EMBL" id="AYN65145.1"/>
    </source>
</evidence>
<reference evidence="1 3" key="2">
    <citation type="submission" date="2018-10" db="EMBL/GenBank/DDBJ databases">
        <title>Detection and isolation of Mycoplasma hominis as a predominant microorganism from pelvic cavity of patient with salpingitis and tubo-ovarian abscess.</title>
        <authorList>
            <person name="Guschin A.E."/>
            <person name="Khayrullina G.A."/>
            <person name="Rakovskaya I.V."/>
            <person name="Shelenkov A.A."/>
            <person name="Shagin D.A."/>
        </authorList>
    </citation>
    <scope>NUCLEOTIDE SEQUENCE [LARGE SCALE GENOMIC DNA]</scope>
    <source>
        <strain evidence="1">TO0613</strain>
        <strain evidence="3">TOA</strain>
    </source>
</reference>
<name>A0A454C8Z1_METHO</name>
<dbReference type="AlphaFoldDB" id="A0A454C8Z1"/>
<dbReference type="Proteomes" id="UP000029712">
    <property type="component" value="Chromosome"/>
</dbReference>
<dbReference type="NCBIfam" id="NF046008">
    <property type="entry name" value="ICE_MAGa4850"/>
    <property type="match status" value="1"/>
</dbReference>
<dbReference type="RefSeq" id="WP_052039060.1">
    <property type="nucleotide sequence ID" value="NZ_CP033021.1"/>
</dbReference>
<gene>
    <name evidence="1" type="ORF">KN71_000210</name>
    <name evidence="2" type="ORF">KN71_001390</name>
</gene>
<evidence type="ECO:0000313" key="3">
    <source>
        <dbReference type="Proteomes" id="UP000029712"/>
    </source>
</evidence>
<proteinExistence type="predicted"/>
<dbReference type="EMBL" id="CP033021">
    <property type="protein sequence ID" value="AYN65145.1"/>
    <property type="molecule type" value="Genomic_DNA"/>
</dbReference>
<accession>A0A454C8Z1</accession>
<evidence type="ECO:0000313" key="2">
    <source>
        <dbReference type="EMBL" id="AYN65354.1"/>
    </source>
</evidence>
<sequence length="263" mass="31147">MGAYSEFMVMQQEAKLNNDYSLVDAYKRNLNWRRNYSKKIYDKLSDIAISKILKSKIVISESYYQKLKTNKVLLEVFMVIKSFKNKKIKIIDLINLGFKKTSIKSAIKRLIEIKVLDGEFYKKYKLLKLKKIVLKNPKENYWILNGYDALKIFLLNGLSNAILYVINSHKSKQLNAKKLHCKINSKKVILQNAYYAKFNWSNSKIYLMNKAIANYFGVEYLQMFAILRSQEKKFITIKNEFGYSKIKFNGYKFSTQRYLLMQI</sequence>